<dbReference type="PANTHER" id="PTHR37950:SF1">
    <property type="entry name" value="4-HYDROXYPHENYLACETATE CATABOLISM PROTEIN"/>
    <property type="match status" value="1"/>
</dbReference>
<keyword evidence="1" id="KW-0413">Isomerase</keyword>
<dbReference type="Pfam" id="PF02962">
    <property type="entry name" value="CHMI"/>
    <property type="match status" value="1"/>
</dbReference>
<reference evidence="1 2" key="1">
    <citation type="submission" date="2016-11" db="EMBL/GenBank/DDBJ databases">
        <authorList>
            <person name="Jaros S."/>
            <person name="Januszkiewicz K."/>
            <person name="Wedrychowicz H."/>
        </authorList>
    </citation>
    <scope>NUCLEOTIDE SEQUENCE [LARGE SCALE GENOMIC DNA]</scope>
    <source>
        <strain evidence="1 2">GAS242</strain>
    </source>
</reference>
<gene>
    <name evidence="1" type="ORF">SAMN05444169_7729</name>
</gene>
<evidence type="ECO:0000313" key="1">
    <source>
        <dbReference type="EMBL" id="SHH49177.1"/>
    </source>
</evidence>
<dbReference type="InterPro" id="IPR014347">
    <property type="entry name" value="Tautomerase/MIF_sf"/>
</dbReference>
<name>A0A1M5TEI0_9BRAD</name>
<evidence type="ECO:0000313" key="2">
    <source>
        <dbReference type="Proteomes" id="UP000190675"/>
    </source>
</evidence>
<proteinExistence type="predicted"/>
<dbReference type="PANTHER" id="PTHR37950">
    <property type="entry name" value="4-HYDROXYPHENYLACETATE CATABOLISM PROTEIN"/>
    <property type="match status" value="1"/>
</dbReference>
<dbReference type="GO" id="GO:0008704">
    <property type="term" value="F:5-carboxymethyl-2-hydroxymuconate delta-isomerase activity"/>
    <property type="evidence" value="ECO:0007669"/>
    <property type="project" value="InterPro"/>
</dbReference>
<accession>A0A1M5TEI0</accession>
<sequence length="113" mass="12761">MPHIVYHYSAGQKMPPMREILLALHHAAASTGVVKAADLKLRAQSFDDYLVAGEQKSFFHVTLYMLARRTPQQKETLSVEIRKALVALLVDTHSLSVDIRDMDPDAYKKRLKG</sequence>
<dbReference type="EMBL" id="LT670818">
    <property type="protein sequence ID" value="SHH49177.1"/>
    <property type="molecule type" value="Genomic_DNA"/>
</dbReference>
<dbReference type="Proteomes" id="UP000190675">
    <property type="component" value="Chromosome I"/>
</dbReference>
<protein>
    <submittedName>
        <fullName evidence="1">5-carboxymethyl-2-hydroxymuconate isomerase</fullName>
    </submittedName>
</protein>
<dbReference type="Gene3D" id="3.30.429.10">
    <property type="entry name" value="Macrophage Migration Inhibitory Factor"/>
    <property type="match status" value="1"/>
</dbReference>
<organism evidence="1 2">
    <name type="scientific">Bradyrhizobium erythrophlei</name>
    <dbReference type="NCBI Taxonomy" id="1437360"/>
    <lineage>
        <taxon>Bacteria</taxon>
        <taxon>Pseudomonadati</taxon>
        <taxon>Pseudomonadota</taxon>
        <taxon>Alphaproteobacteria</taxon>
        <taxon>Hyphomicrobiales</taxon>
        <taxon>Nitrobacteraceae</taxon>
        <taxon>Bradyrhizobium</taxon>
    </lineage>
</organism>
<dbReference type="AlphaFoldDB" id="A0A1M5TEI0"/>
<dbReference type="SUPFAM" id="SSF55331">
    <property type="entry name" value="Tautomerase/MIF"/>
    <property type="match status" value="1"/>
</dbReference>
<dbReference type="OrthoDB" id="9814215at2"/>
<dbReference type="InterPro" id="IPR004220">
    <property type="entry name" value="5-COMe_2-OHmuconate_Isoase"/>
</dbReference>